<comment type="caution">
    <text evidence="2">The sequence shown here is derived from an EMBL/GenBank/DDBJ whole genome shotgun (WGS) entry which is preliminary data.</text>
</comment>
<evidence type="ECO:0000313" key="2">
    <source>
        <dbReference type="EMBL" id="GIJ60118.1"/>
    </source>
</evidence>
<dbReference type="GO" id="GO:0016787">
    <property type="term" value="F:hydrolase activity"/>
    <property type="evidence" value="ECO:0007669"/>
    <property type="project" value="UniProtKB-KW"/>
</dbReference>
<protein>
    <submittedName>
        <fullName evidence="2">Hydrolase</fullName>
    </submittedName>
</protein>
<keyword evidence="3" id="KW-1185">Reference proteome</keyword>
<proteinExistence type="predicted"/>
<dbReference type="InterPro" id="IPR029058">
    <property type="entry name" value="AB_hydrolase_fold"/>
</dbReference>
<dbReference type="PRINTS" id="PR00111">
    <property type="entry name" value="ABHYDROLASE"/>
</dbReference>
<dbReference type="InterPro" id="IPR000073">
    <property type="entry name" value="AB_hydrolase_1"/>
</dbReference>
<dbReference type="InterPro" id="IPR050266">
    <property type="entry name" value="AB_hydrolase_sf"/>
</dbReference>
<dbReference type="Proteomes" id="UP000612585">
    <property type="component" value="Unassembled WGS sequence"/>
</dbReference>
<feature type="domain" description="AB hydrolase-1" evidence="1">
    <location>
        <begin position="13"/>
        <end position="250"/>
    </location>
</feature>
<evidence type="ECO:0000259" key="1">
    <source>
        <dbReference type="Pfam" id="PF12697"/>
    </source>
</evidence>
<name>A0A8J4E3M9_9ACTN</name>
<reference evidence="2" key="1">
    <citation type="submission" date="2021-01" db="EMBL/GenBank/DDBJ databases">
        <title>Whole genome shotgun sequence of Virgisporangium aurantiacum NBRC 16421.</title>
        <authorList>
            <person name="Komaki H."/>
            <person name="Tamura T."/>
        </authorList>
    </citation>
    <scope>NUCLEOTIDE SEQUENCE</scope>
    <source>
        <strain evidence="2">NBRC 16421</strain>
    </source>
</reference>
<dbReference type="PANTHER" id="PTHR43798">
    <property type="entry name" value="MONOACYLGLYCEROL LIPASE"/>
    <property type="match status" value="1"/>
</dbReference>
<dbReference type="RefSeq" id="WP_204003967.1">
    <property type="nucleotide sequence ID" value="NZ_BOPG01000050.1"/>
</dbReference>
<organism evidence="2 3">
    <name type="scientific">Virgisporangium aurantiacum</name>
    <dbReference type="NCBI Taxonomy" id="175570"/>
    <lineage>
        <taxon>Bacteria</taxon>
        <taxon>Bacillati</taxon>
        <taxon>Actinomycetota</taxon>
        <taxon>Actinomycetes</taxon>
        <taxon>Micromonosporales</taxon>
        <taxon>Micromonosporaceae</taxon>
        <taxon>Virgisporangium</taxon>
    </lineage>
</organism>
<dbReference type="SUPFAM" id="SSF53474">
    <property type="entry name" value="alpha/beta-Hydrolases"/>
    <property type="match status" value="1"/>
</dbReference>
<gene>
    <name evidence="2" type="ORF">Vau01_076340</name>
</gene>
<dbReference type="Gene3D" id="3.40.50.1820">
    <property type="entry name" value="alpha/beta hydrolase"/>
    <property type="match status" value="1"/>
</dbReference>
<evidence type="ECO:0000313" key="3">
    <source>
        <dbReference type="Proteomes" id="UP000612585"/>
    </source>
</evidence>
<dbReference type="AlphaFoldDB" id="A0A8J4E3M9"/>
<accession>A0A8J4E3M9</accession>
<sequence length="266" mass="28518">MTAYTRAGTGAPLVLLHGIGGDRHAWDPVIGPLAERFDVIAVDLPGHGESDPLPAHVEPSPEALASAVAGLLDDLNVTTPHLAGNSLGGWVALELAAIRPVASLALLSPAGLWRGRTPVFNRVSLRTIRTLARYGRRPLCRLVRYPPARRLVFAQTHGRPARFTADYARRAVLAMGTCPAFDATMAATVPRRYVAGPAIDAPVTVAFGTRDRVLLRRRSRHVDQLPPGTRVETLRGCGHVPMGDDPPAVATFIVRAAERAGRSRAR</sequence>
<keyword evidence="2" id="KW-0378">Hydrolase</keyword>
<dbReference type="Pfam" id="PF12697">
    <property type="entry name" value="Abhydrolase_6"/>
    <property type="match status" value="1"/>
</dbReference>
<dbReference type="EMBL" id="BOPG01000050">
    <property type="protein sequence ID" value="GIJ60118.1"/>
    <property type="molecule type" value="Genomic_DNA"/>
</dbReference>